<name>A0A1H0RAB1_MICTS</name>
<organism evidence="2 3">
    <name type="scientific">Microbacterium testaceum (strain StLB037)</name>
    <dbReference type="NCBI Taxonomy" id="979556"/>
    <lineage>
        <taxon>Bacteria</taxon>
        <taxon>Bacillati</taxon>
        <taxon>Actinomycetota</taxon>
        <taxon>Actinomycetes</taxon>
        <taxon>Micrococcales</taxon>
        <taxon>Microbacteriaceae</taxon>
        <taxon>Microbacterium</taxon>
    </lineage>
</organism>
<sequence length="197" mass="21521">MSSEHAAPPSYWYSDSVEDERGARVMEAMRAYRSAEMAMRRRTQDSMSMGENELLVLRFLARASGAGRDVTPIDLARHLGVSTASVTALLDRLERSGHLRRTPHPSDRRKVVITATPHADEEMRETLRSMHARMMQATRGMSESETVAVTAFLQRMRCAVADACEVSGRSCCALFAPPVAAPSILRTVAAATPSAAA</sequence>
<evidence type="ECO:0000313" key="2">
    <source>
        <dbReference type="EMBL" id="SDP26361.1"/>
    </source>
</evidence>
<dbReference type="GO" id="GO:0003677">
    <property type="term" value="F:DNA binding"/>
    <property type="evidence" value="ECO:0007669"/>
    <property type="project" value="UniProtKB-KW"/>
</dbReference>
<feature type="domain" description="HTH marR-type" evidence="1">
    <location>
        <begin position="18"/>
        <end position="158"/>
    </location>
</feature>
<dbReference type="PANTHER" id="PTHR33164">
    <property type="entry name" value="TRANSCRIPTIONAL REGULATOR, MARR FAMILY"/>
    <property type="match status" value="1"/>
</dbReference>
<dbReference type="InterPro" id="IPR036390">
    <property type="entry name" value="WH_DNA-bd_sf"/>
</dbReference>
<dbReference type="SUPFAM" id="SSF46785">
    <property type="entry name" value="Winged helix' DNA-binding domain"/>
    <property type="match status" value="1"/>
</dbReference>
<protein>
    <submittedName>
        <fullName evidence="2">DNA-binding transcriptional regulator, MarR family</fullName>
    </submittedName>
</protein>
<gene>
    <name evidence="2" type="ORF">SAMN04487788_2770</name>
</gene>
<dbReference type="Proteomes" id="UP000186456">
    <property type="component" value="Unassembled WGS sequence"/>
</dbReference>
<keyword evidence="2" id="KW-0238">DNA-binding</keyword>
<dbReference type="InterPro" id="IPR036388">
    <property type="entry name" value="WH-like_DNA-bd_sf"/>
</dbReference>
<dbReference type="RefSeq" id="WP_081349853.1">
    <property type="nucleotide sequence ID" value="NZ_FNJN01000006.1"/>
</dbReference>
<dbReference type="Gene3D" id="1.10.10.10">
    <property type="entry name" value="Winged helix-like DNA-binding domain superfamily/Winged helix DNA-binding domain"/>
    <property type="match status" value="1"/>
</dbReference>
<dbReference type="InterPro" id="IPR039422">
    <property type="entry name" value="MarR/SlyA-like"/>
</dbReference>
<evidence type="ECO:0000313" key="3">
    <source>
        <dbReference type="Proteomes" id="UP000186456"/>
    </source>
</evidence>
<dbReference type="SMART" id="SM00347">
    <property type="entry name" value="HTH_MARR"/>
    <property type="match status" value="1"/>
</dbReference>
<accession>A0A1H0RAB1</accession>
<reference evidence="2 3" key="1">
    <citation type="submission" date="2016-10" db="EMBL/GenBank/DDBJ databases">
        <authorList>
            <person name="de Groot N.N."/>
        </authorList>
    </citation>
    <scope>NUCLEOTIDE SEQUENCE [LARGE SCALE GENOMIC DNA]</scope>
    <source>
        <strain evidence="2 3">StLB037</strain>
    </source>
</reference>
<dbReference type="Pfam" id="PF12802">
    <property type="entry name" value="MarR_2"/>
    <property type="match status" value="1"/>
</dbReference>
<dbReference type="GO" id="GO:0006950">
    <property type="term" value="P:response to stress"/>
    <property type="evidence" value="ECO:0007669"/>
    <property type="project" value="TreeGrafter"/>
</dbReference>
<dbReference type="PROSITE" id="PS50995">
    <property type="entry name" value="HTH_MARR_2"/>
    <property type="match status" value="1"/>
</dbReference>
<evidence type="ECO:0000259" key="1">
    <source>
        <dbReference type="PROSITE" id="PS50995"/>
    </source>
</evidence>
<dbReference type="PRINTS" id="PR00598">
    <property type="entry name" value="HTHMARR"/>
</dbReference>
<dbReference type="AlphaFoldDB" id="A0A1H0RAB1"/>
<dbReference type="PANTHER" id="PTHR33164:SF43">
    <property type="entry name" value="HTH-TYPE TRANSCRIPTIONAL REPRESSOR YETL"/>
    <property type="match status" value="1"/>
</dbReference>
<dbReference type="GO" id="GO:0003700">
    <property type="term" value="F:DNA-binding transcription factor activity"/>
    <property type="evidence" value="ECO:0007669"/>
    <property type="project" value="InterPro"/>
</dbReference>
<dbReference type="EMBL" id="FNJN01000006">
    <property type="protein sequence ID" value="SDP26361.1"/>
    <property type="molecule type" value="Genomic_DNA"/>
</dbReference>
<proteinExistence type="predicted"/>
<dbReference type="InterPro" id="IPR000835">
    <property type="entry name" value="HTH_MarR-typ"/>
</dbReference>